<feature type="coiled-coil region" evidence="7">
    <location>
        <begin position="653"/>
        <end position="726"/>
    </location>
</feature>
<dbReference type="GO" id="GO:0005737">
    <property type="term" value="C:cytoplasm"/>
    <property type="evidence" value="ECO:0007669"/>
    <property type="project" value="InterPro"/>
</dbReference>
<dbReference type="InterPro" id="IPR000780">
    <property type="entry name" value="CheR_MeTrfase"/>
</dbReference>
<feature type="domain" description="PAS" evidence="9">
    <location>
        <begin position="867"/>
        <end position="938"/>
    </location>
</feature>
<name>A0A521FDF3_9SPHI</name>
<comment type="catalytic activity">
    <reaction evidence="1">
        <text>ATP + protein L-histidine = ADP + protein N-phospho-L-histidine.</text>
        <dbReference type="EC" id="2.7.13.3"/>
    </reaction>
</comment>
<dbReference type="InterPro" id="IPR022642">
    <property type="entry name" value="CheR_C"/>
</dbReference>
<sequence length="1222" mass="137597">MNKTRGSAEDPVTSNQFPVVGIGASAGGLEAISQFIKAIPKKSGMAYVFVQHLSPNHTSVLPEILRKISLIPVYQITNNIHLEVDHFYIIPANKILTSTDGILQLAPLDDKHFKVKIIDLFFSSLAVVHQSYAVGVILSGTMTDGTLGLEVIKAYGGMTFAQDEDTAAYEGMPKSAISSGSVDFVLPPARIVEHLMTINHPFQTDLAAAETNGKVPEQDEEVFKQILTVLRVRRGVDFTYYKPSTLKRRIIRRMAISRAEKPQDYLIYLREHKQEQDALYNDMLISVTDFFRDPASFELFCSVVLPALLNQKSPNESIRIWIAGCATGEEAYSFAICLHEYLGDRASLMKIQIFATDISETAIAKARTGIYRPSDIEGLSPERLKQFFTKIDGNFLVNKNIRDMCVFAHHNLLKDPPFSKVDLISCRNVLIYLEPVLQKRVFNTFHYSLNPEGFLILGKSESIGKNEDLFNTYNNLERIFKPNGLRKRFMQVTMLDQGRNFKNLDKNLPAEAGTQDVFKLADEVILSKYAPAGVLVNENYDIVQFRGTTDTWLTLSPGKASLNLLKMAREGLSFELRNLLHEARRTSDVARKENVLFSLNGAQRYVTMEITPLTGALDLHYLIMFENGFAVTVQSGKSGSSKKKITDAKDLRIEQLEKELLLSRSDMRTVTEDQEAVNEELQSANEELLSGSEELQSLNEELETSKEELQSTNEEINIVNSELLDRNDQLSNSRIYTEAIINTIRDPLIILDKELKVKRATGGFYTKFKVTKGETEGRYFYDLGNKQWDIPALRELLESILPEKKVFADYEVTQVFPTIGRRVMCVNTRQLDNVNGEQLIILAIEDMTDKRKVEEGLAEVEILFKESKERLKIAVDAAGLGTWDYNPQHDELILDQRSREMLGLSSADETDYKSFIKMIHQDDREEIGQALKAALAGASEGEYEKEFRTIEPKSNHLKWIKFKGKAYFNLHGIAYRFVGTSLDITAQKAHDQATLELLKQKDDFISIASHELKTPITSLKASLQLIHRMKDNPSPTILNSLIDVSNRSLEKVSILIEDLLNASRFNQGHLHLNKTNFVLYKVIEDCCQHVRMGGIYNIITTGELELVVFADAERIDQVMINFVNNAIKYAPEVKDIQVTIEKVGNMAKVSVTDGGPGIGEDKLPHLFDRYYRVDTTGLQYSGLGLGLYICAEIVKKNEGEIGVNSVVGEGSTFWFTLPLATV</sequence>
<evidence type="ECO:0000259" key="11">
    <source>
        <dbReference type="PROSITE" id="PS50122"/>
    </source>
</evidence>
<dbReference type="SUPFAM" id="SSF47384">
    <property type="entry name" value="Homodimeric domain of signal transducing histidine kinase"/>
    <property type="match status" value="1"/>
</dbReference>
<organism evidence="13 14">
    <name type="scientific">Pedobacter westerhofensis</name>
    <dbReference type="NCBI Taxonomy" id="425512"/>
    <lineage>
        <taxon>Bacteria</taxon>
        <taxon>Pseudomonadati</taxon>
        <taxon>Bacteroidota</taxon>
        <taxon>Sphingobacteriia</taxon>
        <taxon>Sphingobacteriales</taxon>
        <taxon>Sphingobacteriaceae</taxon>
        <taxon>Pedobacter</taxon>
    </lineage>
</organism>
<keyword evidence="4" id="KW-0808">Transferase</keyword>
<evidence type="ECO:0000313" key="14">
    <source>
        <dbReference type="Proteomes" id="UP000320300"/>
    </source>
</evidence>
<dbReference type="OrthoDB" id="9813151at2"/>
<dbReference type="Gene3D" id="3.30.565.10">
    <property type="entry name" value="Histidine kinase-like ATPase, C-terminal domain"/>
    <property type="match status" value="1"/>
</dbReference>
<dbReference type="SMART" id="SM00387">
    <property type="entry name" value="HATPase_c"/>
    <property type="match status" value="1"/>
</dbReference>
<dbReference type="GO" id="GO:0008757">
    <property type="term" value="F:S-adenosylmethionine-dependent methyltransferase activity"/>
    <property type="evidence" value="ECO:0007669"/>
    <property type="project" value="InterPro"/>
</dbReference>
<dbReference type="Pfam" id="PF02518">
    <property type="entry name" value="HATPase_c"/>
    <property type="match status" value="1"/>
</dbReference>
<dbReference type="InterPro" id="IPR022641">
    <property type="entry name" value="CheR_N"/>
</dbReference>
<dbReference type="PRINTS" id="PR00996">
    <property type="entry name" value="CHERMTFRASE"/>
</dbReference>
<evidence type="ECO:0000256" key="3">
    <source>
        <dbReference type="ARBA" id="ARBA00022553"/>
    </source>
</evidence>
<feature type="domain" description="PAC" evidence="10">
    <location>
        <begin position="943"/>
        <end position="996"/>
    </location>
</feature>
<dbReference type="InterPro" id="IPR035909">
    <property type="entry name" value="CheB_C"/>
</dbReference>
<feature type="domain" description="CheB-type methylesterase" evidence="11">
    <location>
        <begin position="11"/>
        <end position="197"/>
    </location>
</feature>
<evidence type="ECO:0000259" key="8">
    <source>
        <dbReference type="PROSITE" id="PS50109"/>
    </source>
</evidence>
<dbReference type="CDD" id="cd16434">
    <property type="entry name" value="CheB-CheR_fusion"/>
    <property type="match status" value="1"/>
</dbReference>
<dbReference type="EMBL" id="FXTN01000011">
    <property type="protein sequence ID" value="SMO94227.1"/>
    <property type="molecule type" value="Genomic_DNA"/>
</dbReference>
<evidence type="ECO:0000256" key="5">
    <source>
        <dbReference type="ARBA" id="ARBA00022777"/>
    </source>
</evidence>
<dbReference type="SUPFAM" id="SSF53335">
    <property type="entry name" value="S-adenosyl-L-methionine-dependent methyltransferases"/>
    <property type="match status" value="1"/>
</dbReference>
<dbReference type="Gene3D" id="1.10.287.130">
    <property type="match status" value="1"/>
</dbReference>
<keyword evidence="5" id="KW-0418">Kinase</keyword>
<evidence type="ECO:0000313" key="13">
    <source>
        <dbReference type="EMBL" id="SMO94227.1"/>
    </source>
</evidence>
<evidence type="ECO:0000256" key="4">
    <source>
        <dbReference type="ARBA" id="ARBA00022679"/>
    </source>
</evidence>
<dbReference type="SMART" id="SM00388">
    <property type="entry name" value="HisKA"/>
    <property type="match status" value="1"/>
</dbReference>
<dbReference type="Pfam" id="PF01739">
    <property type="entry name" value="CheR"/>
    <property type="match status" value="1"/>
</dbReference>
<dbReference type="Gene3D" id="3.40.50.150">
    <property type="entry name" value="Vaccinia Virus protein VP39"/>
    <property type="match status" value="1"/>
</dbReference>
<dbReference type="CDD" id="cd00075">
    <property type="entry name" value="HATPase"/>
    <property type="match status" value="1"/>
</dbReference>
<dbReference type="PROSITE" id="PS50123">
    <property type="entry name" value="CHER"/>
    <property type="match status" value="1"/>
</dbReference>
<dbReference type="CDD" id="cd00082">
    <property type="entry name" value="HisKA"/>
    <property type="match status" value="1"/>
</dbReference>
<dbReference type="GO" id="GO:0006935">
    <property type="term" value="P:chemotaxis"/>
    <property type="evidence" value="ECO:0007669"/>
    <property type="project" value="UniProtKB-UniRule"/>
</dbReference>
<keyword evidence="6" id="KW-0378">Hydrolase</keyword>
<dbReference type="Gene3D" id="3.40.50.180">
    <property type="entry name" value="Methylesterase CheB, C-terminal domain"/>
    <property type="match status" value="1"/>
</dbReference>
<dbReference type="InterPro" id="IPR000014">
    <property type="entry name" value="PAS"/>
</dbReference>
<dbReference type="InterPro" id="IPR036097">
    <property type="entry name" value="HisK_dim/P_sf"/>
</dbReference>
<evidence type="ECO:0000256" key="1">
    <source>
        <dbReference type="ARBA" id="ARBA00000085"/>
    </source>
</evidence>
<dbReference type="InterPro" id="IPR000673">
    <property type="entry name" value="Sig_transdc_resp-reg_Me-estase"/>
</dbReference>
<dbReference type="Proteomes" id="UP000320300">
    <property type="component" value="Unassembled WGS sequence"/>
</dbReference>
<dbReference type="InterPro" id="IPR029063">
    <property type="entry name" value="SAM-dependent_MTases_sf"/>
</dbReference>
<dbReference type="InterPro" id="IPR013655">
    <property type="entry name" value="PAS_fold_3"/>
</dbReference>
<feature type="active site" evidence="6">
    <location>
        <position position="52"/>
    </location>
</feature>
<dbReference type="Pfam" id="PF00512">
    <property type="entry name" value="HisKA"/>
    <property type="match status" value="1"/>
</dbReference>
<dbReference type="FunFam" id="3.30.565.10:FF:000006">
    <property type="entry name" value="Sensor histidine kinase WalK"/>
    <property type="match status" value="1"/>
</dbReference>
<dbReference type="PROSITE" id="PS50122">
    <property type="entry name" value="CHEB"/>
    <property type="match status" value="1"/>
</dbReference>
<reference evidence="13 14" key="1">
    <citation type="submission" date="2017-05" db="EMBL/GenBank/DDBJ databases">
        <authorList>
            <person name="Varghese N."/>
            <person name="Submissions S."/>
        </authorList>
    </citation>
    <scope>NUCLEOTIDE SEQUENCE [LARGE SCALE GENOMIC DNA]</scope>
    <source>
        <strain evidence="13 14">DSM 19036</strain>
    </source>
</reference>
<dbReference type="Pfam" id="PF03705">
    <property type="entry name" value="CheR_N"/>
    <property type="match status" value="1"/>
</dbReference>
<dbReference type="SUPFAM" id="SSF55785">
    <property type="entry name" value="PYP-like sensor domain (PAS domain)"/>
    <property type="match status" value="2"/>
</dbReference>
<keyword evidence="14" id="KW-1185">Reference proteome</keyword>
<dbReference type="InterPro" id="IPR036890">
    <property type="entry name" value="HATPase_C_sf"/>
</dbReference>
<dbReference type="GO" id="GO:0000156">
    <property type="term" value="F:phosphorelay response regulator activity"/>
    <property type="evidence" value="ECO:0007669"/>
    <property type="project" value="InterPro"/>
</dbReference>
<feature type="active site" evidence="6">
    <location>
        <position position="25"/>
    </location>
</feature>
<dbReference type="AlphaFoldDB" id="A0A521FDF3"/>
<keyword evidence="6" id="KW-0145">Chemotaxis</keyword>
<evidence type="ECO:0000256" key="6">
    <source>
        <dbReference type="PROSITE-ProRule" id="PRU00050"/>
    </source>
</evidence>
<dbReference type="InterPro" id="IPR003594">
    <property type="entry name" value="HATPase_dom"/>
</dbReference>
<dbReference type="InterPro" id="IPR035965">
    <property type="entry name" value="PAS-like_dom_sf"/>
</dbReference>
<dbReference type="PANTHER" id="PTHR24422:SF27">
    <property type="entry name" value="PROTEIN-GLUTAMATE O-METHYLTRANSFERASE"/>
    <property type="match status" value="1"/>
</dbReference>
<accession>A0A521FDF3</accession>
<dbReference type="EC" id="2.7.13.3" evidence="2"/>
<dbReference type="SMART" id="SM00138">
    <property type="entry name" value="MeTrc"/>
    <property type="match status" value="1"/>
</dbReference>
<dbReference type="InterPro" id="IPR050903">
    <property type="entry name" value="Bact_Chemotaxis_MeTrfase"/>
</dbReference>
<dbReference type="InterPro" id="IPR000700">
    <property type="entry name" value="PAS-assoc_C"/>
</dbReference>
<feature type="domain" description="Histidine kinase" evidence="8">
    <location>
        <begin position="1007"/>
        <end position="1221"/>
    </location>
</feature>
<feature type="domain" description="CheR-type methyltransferase" evidence="12">
    <location>
        <begin position="211"/>
        <end position="483"/>
    </location>
</feature>
<dbReference type="Pfam" id="PF01339">
    <property type="entry name" value="CheB_methylest"/>
    <property type="match status" value="1"/>
</dbReference>
<dbReference type="Gene3D" id="3.30.450.20">
    <property type="entry name" value="PAS domain"/>
    <property type="match status" value="2"/>
</dbReference>
<evidence type="ECO:0000256" key="7">
    <source>
        <dbReference type="SAM" id="Coils"/>
    </source>
</evidence>
<dbReference type="InterPro" id="IPR003661">
    <property type="entry name" value="HisK_dim/P_dom"/>
</dbReference>
<dbReference type="PROSITE" id="PS50109">
    <property type="entry name" value="HIS_KIN"/>
    <property type="match status" value="1"/>
</dbReference>
<dbReference type="PROSITE" id="PS50113">
    <property type="entry name" value="PAC"/>
    <property type="match status" value="1"/>
</dbReference>
<dbReference type="SMART" id="SM00091">
    <property type="entry name" value="PAS"/>
    <property type="match status" value="2"/>
</dbReference>
<keyword evidence="3" id="KW-0597">Phosphoprotein</keyword>
<proteinExistence type="predicted"/>
<evidence type="ECO:0000259" key="9">
    <source>
        <dbReference type="PROSITE" id="PS50112"/>
    </source>
</evidence>
<dbReference type="SUPFAM" id="SSF47757">
    <property type="entry name" value="Chemotaxis receptor methyltransferase CheR, N-terminal domain"/>
    <property type="match status" value="1"/>
</dbReference>
<gene>
    <name evidence="13" type="ORF">SAMN06265348_111154</name>
</gene>
<dbReference type="GO" id="GO:0000155">
    <property type="term" value="F:phosphorelay sensor kinase activity"/>
    <property type="evidence" value="ECO:0007669"/>
    <property type="project" value="InterPro"/>
</dbReference>
<dbReference type="InterPro" id="IPR005467">
    <property type="entry name" value="His_kinase_dom"/>
</dbReference>
<dbReference type="PROSITE" id="PS50112">
    <property type="entry name" value="PAS"/>
    <property type="match status" value="1"/>
</dbReference>
<dbReference type="SUPFAM" id="SSF52738">
    <property type="entry name" value="Methylesterase CheB, C-terminal domain"/>
    <property type="match status" value="1"/>
</dbReference>
<keyword evidence="7" id="KW-0175">Coiled coil</keyword>
<evidence type="ECO:0000259" key="12">
    <source>
        <dbReference type="PROSITE" id="PS50123"/>
    </source>
</evidence>
<dbReference type="PANTHER" id="PTHR24422">
    <property type="entry name" value="CHEMOTAXIS PROTEIN METHYLTRANSFERASE"/>
    <property type="match status" value="1"/>
</dbReference>
<dbReference type="RefSeq" id="WP_142530126.1">
    <property type="nucleotide sequence ID" value="NZ_CBCSJO010000001.1"/>
</dbReference>
<dbReference type="CDD" id="cd00130">
    <property type="entry name" value="PAS"/>
    <property type="match status" value="1"/>
</dbReference>
<dbReference type="SUPFAM" id="SSF55874">
    <property type="entry name" value="ATPase domain of HSP90 chaperone/DNA topoisomerase II/histidine kinase"/>
    <property type="match status" value="1"/>
</dbReference>
<evidence type="ECO:0000259" key="10">
    <source>
        <dbReference type="PROSITE" id="PS50113"/>
    </source>
</evidence>
<protein>
    <recommendedName>
        <fullName evidence="2">histidine kinase</fullName>
        <ecNumber evidence="2">2.7.13.3</ecNumber>
    </recommendedName>
</protein>
<dbReference type="Pfam" id="PF08447">
    <property type="entry name" value="PAS_3"/>
    <property type="match status" value="1"/>
</dbReference>
<feature type="active site" evidence="6">
    <location>
        <position position="144"/>
    </location>
</feature>
<evidence type="ECO:0000256" key="2">
    <source>
        <dbReference type="ARBA" id="ARBA00012438"/>
    </source>
</evidence>
<dbReference type="GO" id="GO:0008984">
    <property type="term" value="F:protein-glutamate methylesterase activity"/>
    <property type="evidence" value="ECO:0007669"/>
    <property type="project" value="InterPro"/>
</dbReference>